<organism evidence="2 3">
    <name type="scientific">Borreliella japonica</name>
    <name type="common">Borrelia japonica</name>
    <dbReference type="NCBI Taxonomy" id="34095"/>
    <lineage>
        <taxon>Bacteria</taxon>
        <taxon>Pseudomonadati</taxon>
        <taxon>Spirochaetota</taxon>
        <taxon>Spirochaetia</taxon>
        <taxon>Spirochaetales</taxon>
        <taxon>Borreliaceae</taxon>
        <taxon>Borreliella</taxon>
    </lineage>
</organism>
<protein>
    <submittedName>
        <fullName evidence="2">Lipoprotein</fullName>
    </submittedName>
</protein>
<dbReference type="AlphaFoldDB" id="A0A1G4QB95"/>
<dbReference type="InterPro" id="IPR008421">
    <property type="entry name" value="Borrelia_lipoprotein_PFam54/60"/>
</dbReference>
<dbReference type="RefSeq" id="WP_214606686.1">
    <property type="nucleotide sequence ID" value="NZ_FMTE01000009.1"/>
</dbReference>
<name>A0A1G4QB95_BORJA</name>
<dbReference type="Proteomes" id="UP000199262">
    <property type="component" value="Unassembled WGS sequence"/>
</dbReference>
<evidence type="ECO:0000313" key="2">
    <source>
        <dbReference type="EMBL" id="SCW41419.1"/>
    </source>
</evidence>
<dbReference type="Gene3D" id="1.10.3160.10">
    <property type="entry name" value="Bbcrasp-1"/>
    <property type="match status" value="1"/>
</dbReference>
<keyword evidence="2" id="KW-0449">Lipoprotein</keyword>
<dbReference type="EMBL" id="FMTE01000009">
    <property type="protein sequence ID" value="SCW41419.1"/>
    <property type="molecule type" value="Genomic_DNA"/>
</dbReference>
<proteinExistence type="predicted"/>
<feature type="non-terminal residue" evidence="2">
    <location>
        <position position="1"/>
    </location>
</feature>
<sequence length="97" mass="11355">DNSIDFLHPKKDALDKLDISDLKKLKKSFDTILSTIKFVSETAKQILLDYQTDKNLIKTDVSKLRSHLNTLYDQMKEKVEEARKREKDILSSKQLFL</sequence>
<accession>A0A1G4QB95</accession>
<feature type="coiled-coil region" evidence="1">
    <location>
        <begin position="65"/>
        <end position="92"/>
    </location>
</feature>
<gene>
    <name evidence="2" type="ORF">SAMN02983004_01009</name>
</gene>
<evidence type="ECO:0000256" key="1">
    <source>
        <dbReference type="SAM" id="Coils"/>
    </source>
</evidence>
<evidence type="ECO:0000313" key="3">
    <source>
        <dbReference type="Proteomes" id="UP000199262"/>
    </source>
</evidence>
<keyword evidence="3" id="KW-1185">Reference proteome</keyword>
<reference evidence="3" key="1">
    <citation type="submission" date="2016-10" db="EMBL/GenBank/DDBJ databases">
        <authorList>
            <person name="Varghese N."/>
            <person name="Submissions S."/>
        </authorList>
    </citation>
    <scope>NUCLEOTIDE SEQUENCE [LARGE SCALE GENOMIC DNA]</scope>
    <source>
        <strain evidence="3">ATCC 51557</strain>
    </source>
</reference>
<dbReference type="Pfam" id="PF05714">
    <property type="entry name" value="PFam54_60"/>
    <property type="match status" value="1"/>
</dbReference>
<keyword evidence="1" id="KW-0175">Coiled coil</keyword>